<evidence type="ECO:0000313" key="2">
    <source>
        <dbReference type="Proteomes" id="UP001604336"/>
    </source>
</evidence>
<organism evidence="1 2">
    <name type="scientific">Abeliophyllum distichum</name>
    <dbReference type="NCBI Taxonomy" id="126358"/>
    <lineage>
        <taxon>Eukaryota</taxon>
        <taxon>Viridiplantae</taxon>
        <taxon>Streptophyta</taxon>
        <taxon>Embryophyta</taxon>
        <taxon>Tracheophyta</taxon>
        <taxon>Spermatophyta</taxon>
        <taxon>Magnoliopsida</taxon>
        <taxon>eudicotyledons</taxon>
        <taxon>Gunneridae</taxon>
        <taxon>Pentapetalae</taxon>
        <taxon>asterids</taxon>
        <taxon>lamiids</taxon>
        <taxon>Lamiales</taxon>
        <taxon>Oleaceae</taxon>
        <taxon>Forsythieae</taxon>
        <taxon>Abeliophyllum</taxon>
    </lineage>
</organism>
<accession>A0ABD1QU56</accession>
<dbReference type="EMBL" id="JBFOLK010000010">
    <property type="protein sequence ID" value="KAL2479732.1"/>
    <property type="molecule type" value="Genomic_DNA"/>
</dbReference>
<gene>
    <name evidence="1" type="ORF">Adt_32698</name>
</gene>
<name>A0ABD1QU56_9LAMI</name>
<reference evidence="2" key="1">
    <citation type="submission" date="2024-07" db="EMBL/GenBank/DDBJ databases">
        <title>Two chromosome-level genome assemblies of Korean endemic species Abeliophyllum distichum and Forsythia ovata (Oleaceae).</title>
        <authorList>
            <person name="Jang H."/>
        </authorList>
    </citation>
    <scope>NUCLEOTIDE SEQUENCE [LARGE SCALE GENOMIC DNA]</scope>
</reference>
<dbReference type="AlphaFoldDB" id="A0ABD1QU56"/>
<protein>
    <submittedName>
        <fullName evidence="1">Uncharacterized protein</fullName>
    </submittedName>
</protein>
<dbReference type="PANTHER" id="PTHR33168">
    <property type="entry name" value="STRESS INDUCED PROTEIN-RELATED"/>
    <property type="match status" value="1"/>
</dbReference>
<keyword evidence="2" id="KW-1185">Reference proteome</keyword>
<proteinExistence type="predicted"/>
<comment type="caution">
    <text evidence="1">The sequence shown here is derived from an EMBL/GenBank/DDBJ whole genome shotgun (WGS) entry which is preliminary data.</text>
</comment>
<evidence type="ECO:0000313" key="1">
    <source>
        <dbReference type="EMBL" id="KAL2479732.1"/>
    </source>
</evidence>
<sequence length="100" mass="12016">MDIQTWRNSRSKTIHIGRSYDKLENQPTRSTTTKQIWKVLWRKLLKDKKKKPVCSVHVNVPYDAYTYSQNFDQGLTWDEPDHLSRSFSVRFANSQKRDQR</sequence>
<dbReference type="Proteomes" id="UP001604336">
    <property type="component" value="Unassembled WGS sequence"/>
</dbReference>